<comment type="similarity">
    <text evidence="3">Belongs to the LplA family.</text>
</comment>
<dbReference type="Pfam" id="PF21948">
    <property type="entry name" value="LplA-B_cat"/>
    <property type="match status" value="1"/>
</dbReference>
<dbReference type="Gene3D" id="3.30.930.10">
    <property type="entry name" value="Bira Bifunctional Protein, Domain 2"/>
    <property type="match status" value="1"/>
</dbReference>
<evidence type="ECO:0000256" key="1">
    <source>
        <dbReference type="ARBA" id="ARBA00003253"/>
    </source>
</evidence>
<keyword evidence="6" id="KW-0436">Ligase</keyword>
<comment type="function">
    <text evidence="1">Catalyzes both the ATP-dependent activation of exogenously supplied lipoate to lipoyl-AMP and the transfer of the activated lipoyl onto the lipoyl domains of lipoate-dependent enzymes.</text>
</comment>
<name>A0AA38R1H7_9PEZI</name>
<dbReference type="Proteomes" id="UP001174691">
    <property type="component" value="Unassembled WGS sequence"/>
</dbReference>
<comment type="pathway">
    <text evidence="2">Protein modification; protein lipoylation via exogenous pathway; protein N(6)-(lipoyl)lysine from lipoate: step 2/2.</text>
</comment>
<dbReference type="InterPro" id="IPR004143">
    <property type="entry name" value="BPL_LPL_catalytic"/>
</dbReference>
<keyword evidence="7" id="KW-1185">Reference proteome</keyword>
<feature type="domain" description="BPL/LPL catalytic" evidence="5">
    <location>
        <begin position="65"/>
        <end position="261"/>
    </location>
</feature>
<dbReference type="GO" id="GO:0016874">
    <property type="term" value="F:ligase activity"/>
    <property type="evidence" value="ECO:0007669"/>
    <property type="project" value="UniProtKB-KW"/>
</dbReference>
<dbReference type="PANTHER" id="PTHR12561:SF3">
    <property type="entry name" value="LIPOYLTRANSFERASE 1, MITOCHONDRIAL"/>
    <property type="match status" value="1"/>
</dbReference>
<proteinExistence type="inferred from homology"/>
<dbReference type="InterPro" id="IPR045864">
    <property type="entry name" value="aa-tRNA-synth_II/BPL/LPL"/>
</dbReference>
<organism evidence="6 7">
    <name type="scientific">Coniochaeta hoffmannii</name>
    <dbReference type="NCBI Taxonomy" id="91930"/>
    <lineage>
        <taxon>Eukaryota</taxon>
        <taxon>Fungi</taxon>
        <taxon>Dikarya</taxon>
        <taxon>Ascomycota</taxon>
        <taxon>Pezizomycotina</taxon>
        <taxon>Sordariomycetes</taxon>
        <taxon>Sordariomycetidae</taxon>
        <taxon>Coniochaetales</taxon>
        <taxon>Coniochaetaceae</taxon>
        <taxon>Coniochaeta</taxon>
    </lineage>
</organism>
<dbReference type="InterPro" id="IPR004562">
    <property type="entry name" value="LipoylTrfase_LipoateP_Ligase"/>
</dbReference>
<dbReference type="SUPFAM" id="SSF55681">
    <property type="entry name" value="Class II aaRS and biotin synthetases"/>
    <property type="match status" value="1"/>
</dbReference>
<accession>A0AA38R1H7</accession>
<gene>
    <name evidence="6" type="ORF">NKR19_g9366</name>
</gene>
<evidence type="ECO:0000313" key="6">
    <source>
        <dbReference type="EMBL" id="KAJ9132305.1"/>
    </source>
</evidence>
<dbReference type="CDD" id="cd16443">
    <property type="entry name" value="LplA"/>
    <property type="match status" value="1"/>
</dbReference>
<dbReference type="PANTHER" id="PTHR12561">
    <property type="entry name" value="LIPOATE-PROTEIN LIGASE"/>
    <property type="match status" value="1"/>
</dbReference>
<evidence type="ECO:0000256" key="3">
    <source>
        <dbReference type="ARBA" id="ARBA00008242"/>
    </source>
</evidence>
<comment type="caution">
    <text evidence="6">The sequence shown here is derived from an EMBL/GenBank/DDBJ whole genome shotgun (WGS) entry which is preliminary data.</text>
</comment>
<sequence>MYNLRNASIALTRPLSRLKPSSHVTYRPFTSYTSSSLNTVQIYHSTSHNPYLNLSIEHHLLTKSHPDSILLFLYRNAPCVVIGRNQNPWLETNLSALRYGLPSTNNGEVKLVRRRSGGGAVFHDLGNANWSVICPSAAFDRDRHAEMVVRALKRIGVDGVRVNERHDIVQDVKSDGKESTFKVSGSAYKLTRLRSLHHGTCLLDSPNLGRISPLLRSPAEAYIKARGVESVRSPVRNVGTDYDEFVDVVVEEFEDMYGEVEGGCVAVGDDALEIEAVKKGVDELVSSEWIFGQTPQFTFSTQPSDADPRPRPKLPDYLPENLEVSLTVRHGQIRDARMSGLKYGESLDGSSQDQAISKALVGRTLHEVRDWHKALEEASPVSLESGRVGKWLNGLFGVGQI</sequence>
<evidence type="ECO:0000256" key="4">
    <source>
        <dbReference type="ARBA" id="ARBA00015925"/>
    </source>
</evidence>
<protein>
    <recommendedName>
        <fullName evidence="4">Putative lipoate-protein ligase A</fullName>
    </recommendedName>
</protein>
<dbReference type="GO" id="GO:0009249">
    <property type="term" value="P:protein lipoylation"/>
    <property type="evidence" value="ECO:0007669"/>
    <property type="project" value="InterPro"/>
</dbReference>
<evidence type="ECO:0000313" key="7">
    <source>
        <dbReference type="Proteomes" id="UP001174691"/>
    </source>
</evidence>
<dbReference type="GO" id="GO:0017118">
    <property type="term" value="F:lipoyltransferase activity"/>
    <property type="evidence" value="ECO:0007669"/>
    <property type="project" value="TreeGrafter"/>
</dbReference>
<evidence type="ECO:0000259" key="5">
    <source>
        <dbReference type="PROSITE" id="PS51733"/>
    </source>
</evidence>
<evidence type="ECO:0000256" key="2">
    <source>
        <dbReference type="ARBA" id="ARBA00005085"/>
    </source>
</evidence>
<dbReference type="GO" id="GO:0005739">
    <property type="term" value="C:mitochondrion"/>
    <property type="evidence" value="ECO:0007669"/>
    <property type="project" value="TreeGrafter"/>
</dbReference>
<dbReference type="PROSITE" id="PS51733">
    <property type="entry name" value="BPL_LPL_CATALYTIC"/>
    <property type="match status" value="1"/>
</dbReference>
<dbReference type="EMBL" id="JANBVN010000221">
    <property type="protein sequence ID" value="KAJ9132305.1"/>
    <property type="molecule type" value="Genomic_DNA"/>
</dbReference>
<dbReference type="AlphaFoldDB" id="A0AA38R1H7"/>
<reference evidence="6" key="1">
    <citation type="submission" date="2022-07" db="EMBL/GenBank/DDBJ databases">
        <title>Fungi with potential for degradation of polypropylene.</title>
        <authorList>
            <person name="Gostincar C."/>
        </authorList>
    </citation>
    <scope>NUCLEOTIDE SEQUENCE</scope>
    <source>
        <strain evidence="6">EXF-13287</strain>
    </source>
</reference>